<organism evidence="2 3">
    <name type="scientific">Tautonia sociabilis</name>
    <dbReference type="NCBI Taxonomy" id="2080755"/>
    <lineage>
        <taxon>Bacteria</taxon>
        <taxon>Pseudomonadati</taxon>
        <taxon>Planctomycetota</taxon>
        <taxon>Planctomycetia</taxon>
        <taxon>Isosphaerales</taxon>
        <taxon>Isosphaeraceae</taxon>
        <taxon>Tautonia</taxon>
    </lineage>
</organism>
<keyword evidence="3" id="KW-1185">Reference proteome</keyword>
<comment type="caution">
    <text evidence="2">The sequence shown here is derived from an EMBL/GenBank/DDBJ whole genome shotgun (WGS) entry which is preliminary data.</text>
</comment>
<evidence type="ECO:0008006" key="4">
    <source>
        <dbReference type="Google" id="ProtNLM"/>
    </source>
</evidence>
<reference evidence="2 3" key="1">
    <citation type="submission" date="2018-12" db="EMBL/GenBank/DDBJ databases">
        <authorList>
            <person name="Toschakov S.V."/>
        </authorList>
    </citation>
    <scope>NUCLEOTIDE SEQUENCE [LARGE SCALE GENOMIC DNA]</scope>
    <source>
        <strain evidence="2 3">GM2012</strain>
    </source>
</reference>
<dbReference type="EMBL" id="RYZH01000012">
    <property type="protein sequence ID" value="RUL88287.1"/>
    <property type="molecule type" value="Genomic_DNA"/>
</dbReference>
<evidence type="ECO:0000256" key="1">
    <source>
        <dbReference type="SAM" id="MobiDB-lite"/>
    </source>
</evidence>
<evidence type="ECO:0000313" key="2">
    <source>
        <dbReference type="EMBL" id="RUL88287.1"/>
    </source>
</evidence>
<dbReference type="AlphaFoldDB" id="A0A432MM67"/>
<feature type="compositionally biased region" description="Low complexity" evidence="1">
    <location>
        <begin position="69"/>
        <end position="80"/>
    </location>
</feature>
<name>A0A432MM67_9BACT</name>
<feature type="region of interest" description="Disordered" evidence="1">
    <location>
        <begin position="41"/>
        <end position="80"/>
    </location>
</feature>
<gene>
    <name evidence="2" type="ORF">TsocGM_08100</name>
</gene>
<sequence length="80" mass="7324">MGIGGQDIAAIGLAVAAAGFLARSGYRAVAGRLPASGCGSGCGGCPSSGESGGRAAPLVSLSIGPPPGKAGRAKGSPGDD</sequence>
<proteinExistence type="predicted"/>
<accession>A0A432MM67</accession>
<feature type="compositionally biased region" description="Gly residues" evidence="1">
    <location>
        <begin position="41"/>
        <end position="52"/>
    </location>
</feature>
<dbReference type="RefSeq" id="WP_126724801.1">
    <property type="nucleotide sequence ID" value="NZ_RYZH01000012.1"/>
</dbReference>
<reference evidence="2 3" key="2">
    <citation type="submission" date="2019-01" db="EMBL/GenBank/DDBJ databases">
        <title>Tautonia sociabilis, a novel thermotolerant planctomycete of Isosphaeraceae family, isolated from a 4000 m deep subterranean habitat.</title>
        <authorList>
            <person name="Kovaleva O.L."/>
            <person name="Elcheninov A.G."/>
            <person name="Van Heerden E."/>
            <person name="Toshchakov S.V."/>
            <person name="Novikov A."/>
            <person name="Bonch-Osmolovskaya E.A."/>
            <person name="Kublanov I.V."/>
        </authorList>
    </citation>
    <scope>NUCLEOTIDE SEQUENCE [LARGE SCALE GENOMIC DNA]</scope>
    <source>
        <strain evidence="2 3">GM2012</strain>
    </source>
</reference>
<evidence type="ECO:0000313" key="3">
    <source>
        <dbReference type="Proteomes" id="UP000280296"/>
    </source>
</evidence>
<protein>
    <recommendedName>
        <fullName evidence="4">FeoB-associated Cys-rich membrane protein</fullName>
    </recommendedName>
</protein>
<dbReference type="Proteomes" id="UP000280296">
    <property type="component" value="Unassembled WGS sequence"/>
</dbReference>